<evidence type="ECO:0000313" key="1">
    <source>
        <dbReference type="EMBL" id="KAF2733316.1"/>
    </source>
</evidence>
<dbReference type="AlphaFoldDB" id="A0A9P4QYG3"/>
<protein>
    <submittedName>
        <fullName evidence="1">Uncharacterized protein</fullName>
    </submittedName>
</protein>
<dbReference type="Proteomes" id="UP000799444">
    <property type="component" value="Unassembled WGS sequence"/>
</dbReference>
<reference evidence="1" key="1">
    <citation type="journal article" date="2020" name="Stud. Mycol.">
        <title>101 Dothideomycetes genomes: a test case for predicting lifestyles and emergence of pathogens.</title>
        <authorList>
            <person name="Haridas S."/>
            <person name="Albert R."/>
            <person name="Binder M."/>
            <person name="Bloem J."/>
            <person name="Labutti K."/>
            <person name="Salamov A."/>
            <person name="Andreopoulos B."/>
            <person name="Baker S."/>
            <person name="Barry K."/>
            <person name="Bills G."/>
            <person name="Bluhm B."/>
            <person name="Cannon C."/>
            <person name="Castanera R."/>
            <person name="Culley D."/>
            <person name="Daum C."/>
            <person name="Ezra D."/>
            <person name="Gonzalez J."/>
            <person name="Henrissat B."/>
            <person name="Kuo A."/>
            <person name="Liang C."/>
            <person name="Lipzen A."/>
            <person name="Lutzoni F."/>
            <person name="Magnuson J."/>
            <person name="Mondo S."/>
            <person name="Nolan M."/>
            <person name="Ohm R."/>
            <person name="Pangilinan J."/>
            <person name="Park H.-J."/>
            <person name="Ramirez L."/>
            <person name="Alfaro M."/>
            <person name="Sun H."/>
            <person name="Tritt A."/>
            <person name="Yoshinaga Y."/>
            <person name="Zwiers L.-H."/>
            <person name="Turgeon B."/>
            <person name="Goodwin S."/>
            <person name="Spatafora J."/>
            <person name="Crous P."/>
            <person name="Grigoriev I."/>
        </authorList>
    </citation>
    <scope>NUCLEOTIDE SEQUENCE</scope>
    <source>
        <strain evidence="1">CBS 125425</strain>
    </source>
</reference>
<accession>A0A9P4QYG3</accession>
<keyword evidence="2" id="KW-1185">Reference proteome</keyword>
<proteinExistence type="predicted"/>
<gene>
    <name evidence="1" type="ORF">EJ04DRAFT_274927</name>
</gene>
<comment type="caution">
    <text evidence="1">The sequence shown here is derived from an EMBL/GenBank/DDBJ whole genome shotgun (WGS) entry which is preliminary data.</text>
</comment>
<dbReference type="EMBL" id="ML996163">
    <property type="protein sequence ID" value="KAF2733316.1"/>
    <property type="molecule type" value="Genomic_DNA"/>
</dbReference>
<dbReference type="OrthoDB" id="3946340at2759"/>
<name>A0A9P4QYG3_9PLEO</name>
<sequence>MLDPHIEPFGPPKLVDQISNPTEFIPIHYSGDPIPDIGKVVRITTFKRHVFLGLNRAQQADFEEFSWVIKFTDAETWNLRPSAASRKSMSLTQAAANGDAFLPPIETPNPVAQDVPKVWASGALTTPTDDDIYDCTAGHQLEDDYTGACHHCTDAKSEALDSTSLVYYMVLSTTQSRDDYMEMKNDDSRGRQIYRLVKCGSREAAVAEAFYAAGVQRWNVVFSCVMKLGETFEERRFAIAERVEELWQLAEESKDGSKVRVFY</sequence>
<organism evidence="1 2">
    <name type="scientific">Polyplosphaeria fusca</name>
    <dbReference type="NCBI Taxonomy" id="682080"/>
    <lineage>
        <taxon>Eukaryota</taxon>
        <taxon>Fungi</taxon>
        <taxon>Dikarya</taxon>
        <taxon>Ascomycota</taxon>
        <taxon>Pezizomycotina</taxon>
        <taxon>Dothideomycetes</taxon>
        <taxon>Pleosporomycetidae</taxon>
        <taxon>Pleosporales</taxon>
        <taxon>Tetraplosphaeriaceae</taxon>
        <taxon>Polyplosphaeria</taxon>
    </lineage>
</organism>
<evidence type="ECO:0000313" key="2">
    <source>
        <dbReference type="Proteomes" id="UP000799444"/>
    </source>
</evidence>